<feature type="chain" id="PRO_5007589206" description="Thionin-like protein 2" evidence="1">
    <location>
        <begin position="25"/>
        <end position="114"/>
    </location>
</feature>
<dbReference type="OMA" id="NIAYPIC"/>
<evidence type="ECO:0000313" key="3">
    <source>
        <dbReference type="Proteomes" id="UP000075243"/>
    </source>
</evidence>
<name>A0A151TNE4_CAJCA</name>
<organism evidence="2 3">
    <name type="scientific">Cajanus cajan</name>
    <name type="common">Pigeon pea</name>
    <name type="synonym">Cajanus indicus</name>
    <dbReference type="NCBI Taxonomy" id="3821"/>
    <lineage>
        <taxon>Eukaryota</taxon>
        <taxon>Viridiplantae</taxon>
        <taxon>Streptophyta</taxon>
        <taxon>Embryophyta</taxon>
        <taxon>Tracheophyta</taxon>
        <taxon>Spermatophyta</taxon>
        <taxon>Magnoliopsida</taxon>
        <taxon>eudicotyledons</taxon>
        <taxon>Gunneridae</taxon>
        <taxon>Pentapetalae</taxon>
        <taxon>rosids</taxon>
        <taxon>fabids</taxon>
        <taxon>Fabales</taxon>
        <taxon>Fabaceae</taxon>
        <taxon>Papilionoideae</taxon>
        <taxon>50 kb inversion clade</taxon>
        <taxon>NPAAA clade</taxon>
        <taxon>indigoferoid/millettioid clade</taxon>
        <taxon>Phaseoleae</taxon>
        <taxon>Cajanus</taxon>
    </lineage>
</organism>
<feature type="signal peptide" evidence="1">
    <location>
        <begin position="1"/>
        <end position="24"/>
    </location>
</feature>
<dbReference type="Proteomes" id="UP000075243">
    <property type="component" value="Chromosome 4"/>
</dbReference>
<dbReference type="Gramene" id="C.cajan_21546.t">
    <property type="protein sequence ID" value="C.cajan_21546.t"/>
    <property type="gene ID" value="C.cajan_21546"/>
</dbReference>
<gene>
    <name evidence="2" type="ORF">KK1_022182</name>
</gene>
<accession>A0A151TNE4</accession>
<evidence type="ECO:0000256" key="1">
    <source>
        <dbReference type="SAM" id="SignalP"/>
    </source>
</evidence>
<evidence type="ECO:0008006" key="4">
    <source>
        <dbReference type="Google" id="ProtNLM"/>
    </source>
</evidence>
<proteinExistence type="predicted"/>
<keyword evidence="1" id="KW-0732">Signal</keyword>
<dbReference type="EMBL" id="CM003606">
    <property type="protein sequence ID" value="KYP68551.1"/>
    <property type="molecule type" value="Genomic_DNA"/>
</dbReference>
<sequence>MARNEMKIMGVPILVLIMLNLAEADYNPSLVKVVPNIVFNKLTCPAQCGVDCLLSILGYPVCFAICVAKCPKTSIDVDNCIATCGINKSIIINIDARGDVVSMVDSCLQKCQRK</sequence>
<dbReference type="AlphaFoldDB" id="A0A151TNE4"/>
<reference evidence="2 3" key="1">
    <citation type="journal article" date="2012" name="Nat. Biotechnol.">
        <title>Draft genome sequence of pigeonpea (Cajanus cajan), an orphan legume crop of resource-poor farmers.</title>
        <authorList>
            <person name="Varshney R.K."/>
            <person name="Chen W."/>
            <person name="Li Y."/>
            <person name="Bharti A.K."/>
            <person name="Saxena R.K."/>
            <person name="Schlueter J.A."/>
            <person name="Donoghue M.T."/>
            <person name="Azam S."/>
            <person name="Fan G."/>
            <person name="Whaley A.M."/>
            <person name="Farmer A.D."/>
            <person name="Sheridan J."/>
            <person name="Iwata A."/>
            <person name="Tuteja R."/>
            <person name="Penmetsa R.V."/>
            <person name="Wu W."/>
            <person name="Upadhyaya H.D."/>
            <person name="Yang S.P."/>
            <person name="Shah T."/>
            <person name="Saxena K.B."/>
            <person name="Michael T."/>
            <person name="McCombie W.R."/>
            <person name="Yang B."/>
            <person name="Zhang G."/>
            <person name="Yang H."/>
            <person name="Wang J."/>
            <person name="Spillane C."/>
            <person name="Cook D.R."/>
            <person name="May G.D."/>
            <person name="Xu X."/>
            <person name="Jackson S.A."/>
        </authorList>
    </citation>
    <scope>NUCLEOTIDE SEQUENCE [LARGE SCALE GENOMIC DNA]</scope>
    <source>
        <strain evidence="3">cv. Asha</strain>
    </source>
</reference>
<evidence type="ECO:0000313" key="2">
    <source>
        <dbReference type="EMBL" id="KYP68551.1"/>
    </source>
</evidence>
<protein>
    <recommendedName>
        <fullName evidence="4">Thionin-like protein 2</fullName>
    </recommendedName>
</protein>
<keyword evidence="3" id="KW-1185">Reference proteome</keyword>